<proteinExistence type="predicted"/>
<evidence type="ECO:0000259" key="4">
    <source>
        <dbReference type="SMART" id="SM00560"/>
    </source>
</evidence>
<feature type="chain" id="PRO_5046917081" evidence="3">
    <location>
        <begin position="25"/>
        <end position="1140"/>
    </location>
</feature>
<dbReference type="SMART" id="SM00560">
    <property type="entry name" value="LamGL"/>
    <property type="match status" value="1"/>
</dbReference>
<keyword evidence="1 3" id="KW-0732">Signal</keyword>
<dbReference type="Pfam" id="PF13385">
    <property type="entry name" value="Laminin_G_3"/>
    <property type="match status" value="1"/>
</dbReference>
<dbReference type="Proteomes" id="UP000683493">
    <property type="component" value="Chromosome"/>
</dbReference>
<dbReference type="InterPro" id="IPR058094">
    <property type="entry name" value="Ig-like_OmpL47-like"/>
</dbReference>
<dbReference type="Pfam" id="PF09136">
    <property type="entry name" value="Glucodextran_B"/>
    <property type="match status" value="2"/>
</dbReference>
<keyword evidence="2" id="KW-1015">Disulfide bond</keyword>
<dbReference type="InterPro" id="IPR059177">
    <property type="entry name" value="GH29D-like_dom"/>
</dbReference>
<evidence type="ECO:0000313" key="5">
    <source>
        <dbReference type="EMBL" id="QWV98780.1"/>
    </source>
</evidence>
<protein>
    <submittedName>
        <fullName evidence="5">Chitobiase/beta-hexosaminidase C-terminal domain-containing protein</fullName>
    </submittedName>
</protein>
<evidence type="ECO:0000256" key="1">
    <source>
        <dbReference type="ARBA" id="ARBA00022729"/>
    </source>
</evidence>
<gene>
    <name evidence="5" type="ORF">KP005_05700</name>
</gene>
<evidence type="ECO:0000256" key="2">
    <source>
        <dbReference type="ARBA" id="ARBA00023157"/>
    </source>
</evidence>
<organism evidence="5 6">
    <name type="scientific">Geomonas diazotrophica</name>
    <dbReference type="NCBI Taxonomy" id="2843197"/>
    <lineage>
        <taxon>Bacteria</taxon>
        <taxon>Pseudomonadati</taxon>
        <taxon>Thermodesulfobacteriota</taxon>
        <taxon>Desulfuromonadia</taxon>
        <taxon>Geobacterales</taxon>
        <taxon>Geobacteraceae</taxon>
        <taxon>Geomonas</taxon>
    </lineage>
</organism>
<dbReference type="Pfam" id="PF13290">
    <property type="entry name" value="CHB_HEX_C_1"/>
    <property type="match status" value="1"/>
</dbReference>
<keyword evidence="6" id="KW-1185">Reference proteome</keyword>
<evidence type="ECO:0000256" key="3">
    <source>
        <dbReference type="SAM" id="SignalP"/>
    </source>
</evidence>
<feature type="signal peptide" evidence="3">
    <location>
        <begin position="1"/>
        <end position="24"/>
    </location>
</feature>
<feature type="domain" description="LamG-like jellyroll fold" evidence="4">
    <location>
        <begin position="182"/>
        <end position="315"/>
    </location>
</feature>
<reference evidence="5 6" key="1">
    <citation type="submission" date="2021-06" db="EMBL/GenBank/DDBJ databases">
        <title>Gemonas diversity in paddy soil.</title>
        <authorList>
            <person name="Liu G."/>
        </authorList>
    </citation>
    <scope>NUCLEOTIDE SEQUENCE [LARGE SCALE GENOMIC DNA]</scope>
    <source>
        <strain evidence="5 6">RG29</strain>
    </source>
</reference>
<dbReference type="InterPro" id="IPR006558">
    <property type="entry name" value="LamG-like"/>
</dbReference>
<accession>A0ABX8JK73</accession>
<dbReference type="EMBL" id="CP076724">
    <property type="protein sequence ID" value="QWV98780.1"/>
    <property type="molecule type" value="Genomic_DNA"/>
</dbReference>
<name>A0ABX8JK73_9BACT</name>
<evidence type="ECO:0000313" key="6">
    <source>
        <dbReference type="Proteomes" id="UP000683493"/>
    </source>
</evidence>
<dbReference type="NCBIfam" id="NF047446">
    <property type="entry name" value="barrel_OmpL47"/>
    <property type="match status" value="1"/>
</dbReference>
<sequence length="1140" mass="115937">MSTVRSLMTGSSVLLALCSAPALAAIDATPPTTTINVAGVRGGGGGYASAVTVTLTAADDAGGAGVARTDYSLDGVTWQPYSAPFVLDTDGDSYLSVRSTDLAGNVEAPAKSQLVRINKAALVGWWKLDANWNGSSIYGNNGYPMNAPTFSTDVKVGTGAGSFNGSSSYVSVIDSPSLKLTSGMTLAAWIKPSDVTQYRQIISKFSYGGYAYQIGLAPTGNIRTDISKDGTSYDRLVTTNAPITPNTWQHVAATFDNGVLKLYVNGVEVAGKTSTVPKLFLGSANLNLGRNSDCIQYFNGLIDDALVYSSALSAGDIQGLYLAAAVGLPTVSPLPSATSAATVTLSGTKPANTAVVVNGATLVPLDAGTTWKTTYTLAQGINSVSVTALDGQNLSSAPVTQRVVLDSSAPAVTATAPAANALLQTAPGAVSFTLSDAFSSLDFAATLSGAALTNASGTKIAGTWSSSGAGSGGTVKFTPASTLPEGTYSCVINPTDSFANASSYRLAFTIDSTPPAAPVIDPVPAPTNAASKIITGTRSADSSAVTVSCAGAGIGPVSYPSATTWGVEVTGLKEGSNVITASAVDAAGNQSAPSATTVIVDRTSPTVSSTTSGGAYASSQTAALSASEPAVIYYTLDGSVPTTSDSVYVAPISITTSATLRYFARDLAGNVSDVKTDNFVIDTAAPTLALSTLSDGSYTNNDILNIAGTVTDQTVVQEFSINGNPVPLNADGSFTYALALKPGANTVTVAAIDQVGNRGCETRTVTLDQTAPALAIGSPADNSMTGSALLTVGGSVDETSRVVVRLGDNVQAAAQTGAAFSAYLSLIPGYNTIEVTATDLAGNQSTLKRTVLYDNQKPSLSINAPNQDLRINQSNLTIKGSVADSLTAVGVTIKKDSETFTPPVVNGSYEQTVSLDQEKTYDIVVTATNEVGTSTTVQRNVIYDITPPVLGIDPPVSPTSQTGLTITGIREAGTAVTVVCATATVGEIVYPTDTTWQADLSGLAEGGNLISAASTDAAGNAVTATATVVRATKPPQITLTATPSVLWPPQHKMVPVKISGGVTGSGAPVKSVSVSVSDEYGKIAYKNLKLGGTIMLESWRNANDADGRKYTITVAVTDAAGVTTTKTTTVTVPHDKGKGK</sequence>
<dbReference type="NCBIfam" id="NF033510">
    <property type="entry name" value="Ca_tandemer"/>
    <property type="match status" value="2"/>
</dbReference>